<dbReference type="Gene3D" id="1.10.287.950">
    <property type="entry name" value="Methyl-accepting chemotaxis protein"/>
    <property type="match status" value="1"/>
</dbReference>
<feature type="transmembrane region" description="Helical" evidence="2">
    <location>
        <begin position="420"/>
        <end position="440"/>
    </location>
</feature>
<feature type="transmembrane region" description="Helical" evidence="2">
    <location>
        <begin position="342"/>
        <end position="365"/>
    </location>
</feature>
<keyword evidence="4" id="KW-1185">Reference proteome</keyword>
<feature type="transmembrane region" description="Helical" evidence="2">
    <location>
        <begin position="452"/>
        <end position="470"/>
    </location>
</feature>
<sequence length="894" mass="97900">MADKEFNVKISAETDDFSNSLDKAEKDSSNFADTLENDVSKGVKSAEESLSEIIEELKSLQKEAIGITGDIKGLSSSMDETSSSANSLGDNVGKIDSDIENVKRSIKELRDELKGLQRDALGANASINGIGGSFSNGYKQNKKFNKEMQRLSMILGGDVPESTKKAYSEMYRLHEEARKASRYYGKYSQQAMNARDAITKFALGLDDTTFKQIYMRSQLGLTDQQLRQQANSIKLNARMTKLMGNQTKILTERMKGLAKHGIKPEMMLPPSTIGQFQLLNETMEAGRSPLNGLSLGYRKLGGSVEKVIKNYSAQKVAIRAAQGDMVKYGLLLRGITAANMNMAMAFPIVGMAASFAYKAMFSAALEADKGLKKLAETTKGKVLKALEPLIQTAGQFLKVALEVVGVVSDWISKFNEAHPVIAKILSVIGFLLPAMTLLLLPLQMGVGLWNGWMVALNGVWTMFGGVVTMIGTASATFLTFAGIIAAVAGAFIYLWNTNETFKNDCIVIWETIKTIISTALEFIKVIIQTGLEAIKQFWDTHGESINNSINMAYQFIRNIIVTALEFIKSIINLVLADIKAWWDKHGEDIKQAIKIAYSFIKDIIKSYLDAISIFINTFIKNVKSWWNKYAKDIQSATKTAWNLIKTLIKSALDIIQSIIVAITSAIRGDWDGFWNAIGNIVKTIWNTIKSVVKAGINSIPKIISAAKGLVISAIKGVLNGALNAAKSFGSKLLQVGKDLIKGLSNGIKSGASWVVKSITGAVKGAINAGKKLLGINSPSKLFRQFGEWTTEGYEIGVKRGEPSSTRAVEDFANNSINAFTDNSDILDNRSVNESVISNNNTNNLIDYNKMYEVMINAFSKAIENTGMNDPKISVDGRELTNIMSPKIARTARGW</sequence>
<name>A0A9X2MD07_9FIRM</name>
<dbReference type="EMBL" id="JANKBY010000017">
    <property type="protein sequence ID" value="MCR1821706.1"/>
    <property type="molecule type" value="Genomic_DNA"/>
</dbReference>
<keyword evidence="1" id="KW-0175">Coiled coil</keyword>
<accession>A0A9X2MD07</accession>
<dbReference type="InterPro" id="IPR016024">
    <property type="entry name" value="ARM-type_fold"/>
</dbReference>
<reference evidence="3" key="1">
    <citation type="submission" date="2022-07" db="EMBL/GenBank/DDBJ databases">
        <title>Enhanced cultured diversity of the mouse gut microbiota enables custom-made synthetic communities.</title>
        <authorList>
            <person name="Afrizal A."/>
        </authorList>
    </citation>
    <scope>NUCLEOTIDE SEQUENCE</scope>
    <source>
        <strain evidence="3">DSM 29186</strain>
    </source>
</reference>
<dbReference type="PANTHER" id="PTHR37813:SF1">
    <property type="entry name" value="FELS-2 PROPHAGE PROTEIN"/>
    <property type="match status" value="1"/>
</dbReference>
<evidence type="ECO:0000313" key="3">
    <source>
        <dbReference type="EMBL" id="MCR1821706.1"/>
    </source>
</evidence>
<dbReference type="Proteomes" id="UP001140817">
    <property type="component" value="Unassembled WGS sequence"/>
</dbReference>
<dbReference type="PANTHER" id="PTHR37813">
    <property type="entry name" value="FELS-2 PROPHAGE PROTEIN"/>
    <property type="match status" value="1"/>
</dbReference>
<evidence type="ECO:0000256" key="2">
    <source>
        <dbReference type="SAM" id="Phobius"/>
    </source>
</evidence>
<dbReference type="Gene3D" id="1.20.120.20">
    <property type="entry name" value="Apolipoprotein"/>
    <property type="match status" value="1"/>
</dbReference>
<proteinExistence type="predicted"/>
<keyword evidence="2" id="KW-0812">Transmembrane</keyword>
<evidence type="ECO:0000313" key="4">
    <source>
        <dbReference type="Proteomes" id="UP001140817"/>
    </source>
</evidence>
<comment type="caution">
    <text evidence="3">The sequence shown here is derived from an EMBL/GenBank/DDBJ whole genome shotgun (WGS) entry which is preliminary data.</text>
</comment>
<organism evidence="3 4">
    <name type="scientific">Terrisporobacter muris</name>
    <dbReference type="NCBI Taxonomy" id="2963284"/>
    <lineage>
        <taxon>Bacteria</taxon>
        <taxon>Bacillati</taxon>
        <taxon>Bacillota</taxon>
        <taxon>Clostridia</taxon>
        <taxon>Peptostreptococcales</taxon>
        <taxon>Peptostreptococcaceae</taxon>
        <taxon>Terrisporobacter</taxon>
    </lineage>
</organism>
<dbReference type="RefSeq" id="WP_257560021.1">
    <property type="nucleotide sequence ID" value="NZ_JANKBY010000017.1"/>
</dbReference>
<protein>
    <submittedName>
        <fullName evidence="3">Uncharacterized protein</fullName>
    </submittedName>
</protein>
<keyword evidence="2" id="KW-1133">Transmembrane helix</keyword>
<gene>
    <name evidence="3" type="ORF">NSA58_02800</name>
</gene>
<dbReference type="SUPFAM" id="SSF48371">
    <property type="entry name" value="ARM repeat"/>
    <property type="match status" value="1"/>
</dbReference>
<dbReference type="AlphaFoldDB" id="A0A9X2MD07"/>
<feature type="coiled-coil region" evidence="1">
    <location>
        <begin position="92"/>
        <end position="126"/>
    </location>
</feature>
<evidence type="ECO:0000256" key="1">
    <source>
        <dbReference type="SAM" id="Coils"/>
    </source>
</evidence>
<keyword evidence="2" id="KW-0472">Membrane</keyword>
<feature type="transmembrane region" description="Helical" evidence="2">
    <location>
        <begin position="477"/>
        <end position="495"/>
    </location>
</feature>